<keyword evidence="9 10" id="KW-0472">Membrane</keyword>
<feature type="transmembrane region" description="Helical" evidence="10">
    <location>
        <begin position="50"/>
        <end position="69"/>
    </location>
</feature>
<evidence type="ECO:0000256" key="1">
    <source>
        <dbReference type="ARBA" id="ARBA00004651"/>
    </source>
</evidence>
<comment type="caution">
    <text evidence="11">The sequence shown here is derived from an EMBL/GenBank/DDBJ whole genome shotgun (WGS) entry which is preliminary data.</text>
</comment>
<keyword evidence="3" id="KW-1003">Cell membrane</keyword>
<dbReference type="RefSeq" id="WP_166529837.1">
    <property type="nucleotide sequence ID" value="NZ_JAGSOT010000003.1"/>
</dbReference>
<dbReference type="GO" id="GO:0005886">
    <property type="term" value="C:plasma membrane"/>
    <property type="evidence" value="ECO:0007669"/>
    <property type="project" value="UniProtKB-SubCell"/>
</dbReference>
<dbReference type="Proteomes" id="UP000675284">
    <property type="component" value="Unassembled WGS sequence"/>
</dbReference>
<evidence type="ECO:0000256" key="7">
    <source>
        <dbReference type="ARBA" id="ARBA00022989"/>
    </source>
</evidence>
<evidence type="ECO:0000256" key="9">
    <source>
        <dbReference type="ARBA" id="ARBA00023136"/>
    </source>
</evidence>
<feature type="transmembrane region" description="Helical" evidence="10">
    <location>
        <begin position="198"/>
        <end position="221"/>
    </location>
</feature>
<evidence type="ECO:0000256" key="2">
    <source>
        <dbReference type="ARBA" id="ARBA00022448"/>
    </source>
</evidence>
<accession>A0A941DS55</accession>
<dbReference type="InterPro" id="IPR004772">
    <property type="entry name" value="TrkH"/>
</dbReference>
<feature type="transmembrane region" description="Helical" evidence="10">
    <location>
        <begin position="20"/>
        <end position="38"/>
    </location>
</feature>
<keyword evidence="2" id="KW-0813">Transport</keyword>
<dbReference type="InterPro" id="IPR003445">
    <property type="entry name" value="Cat_transpt"/>
</dbReference>
<evidence type="ECO:0000256" key="10">
    <source>
        <dbReference type="SAM" id="Phobius"/>
    </source>
</evidence>
<dbReference type="PANTHER" id="PTHR32024:SF1">
    <property type="entry name" value="KTR SYSTEM POTASSIUM UPTAKE PROTEIN B"/>
    <property type="match status" value="1"/>
</dbReference>
<feature type="transmembrane region" description="Helical" evidence="10">
    <location>
        <begin position="233"/>
        <end position="254"/>
    </location>
</feature>
<feature type="transmembrane region" description="Helical" evidence="10">
    <location>
        <begin position="382"/>
        <end position="402"/>
    </location>
</feature>
<dbReference type="Pfam" id="PF02386">
    <property type="entry name" value="TrkH"/>
    <property type="match status" value="1"/>
</dbReference>
<feature type="transmembrane region" description="Helical" evidence="10">
    <location>
        <begin position="291"/>
        <end position="310"/>
    </location>
</feature>
<feature type="transmembrane region" description="Helical" evidence="10">
    <location>
        <begin position="137"/>
        <end position="158"/>
    </location>
</feature>
<reference evidence="11" key="1">
    <citation type="submission" date="2021-04" db="EMBL/GenBank/DDBJ databases">
        <title>Isolation and polyphasic classification of algal microorganism.</title>
        <authorList>
            <person name="Wang S."/>
        </authorList>
    </citation>
    <scope>NUCLEOTIDE SEQUENCE</scope>
    <source>
        <strain evidence="11">720a</strain>
    </source>
</reference>
<dbReference type="GO" id="GO:0015379">
    <property type="term" value="F:potassium:chloride symporter activity"/>
    <property type="evidence" value="ECO:0007669"/>
    <property type="project" value="InterPro"/>
</dbReference>
<evidence type="ECO:0000313" key="11">
    <source>
        <dbReference type="EMBL" id="MBR7794706.1"/>
    </source>
</evidence>
<protein>
    <submittedName>
        <fullName evidence="11">TrkH family potassium uptake protein</fullName>
    </submittedName>
</protein>
<feature type="transmembrane region" description="Helical" evidence="10">
    <location>
        <begin position="317"/>
        <end position="335"/>
    </location>
</feature>
<keyword evidence="8" id="KW-0406">Ion transport</keyword>
<feature type="transmembrane region" description="Helical" evidence="10">
    <location>
        <begin position="81"/>
        <end position="105"/>
    </location>
</feature>
<keyword evidence="5 10" id="KW-0812">Transmembrane</keyword>
<feature type="transmembrane region" description="Helical" evidence="10">
    <location>
        <begin position="355"/>
        <end position="375"/>
    </location>
</feature>
<dbReference type="EMBL" id="JAGSOT010000003">
    <property type="protein sequence ID" value="MBR7794706.1"/>
    <property type="molecule type" value="Genomic_DNA"/>
</dbReference>
<name>A0A941DS55_9BACI</name>
<organism evidence="11 12">
    <name type="scientific">Virgibacillus salarius</name>
    <dbReference type="NCBI Taxonomy" id="447199"/>
    <lineage>
        <taxon>Bacteria</taxon>
        <taxon>Bacillati</taxon>
        <taxon>Bacillota</taxon>
        <taxon>Bacilli</taxon>
        <taxon>Bacillales</taxon>
        <taxon>Bacillaceae</taxon>
        <taxon>Virgibacillus</taxon>
    </lineage>
</organism>
<sequence length="451" mass="49147">MRKIISLHPLRGSIIHLSPPQILALGFLVFIIIGTVLLKTPIATEVPISWLDALFTATSAITVTGLVVVDTGNAFTIFGELVIMTLMQIGGLGLMTFSVLILMMLRKKVGLHQRKLTQESLSLNETSLGGLLRLVKLLFIFSISIEAIAFLLLTIRWVPEFGWEQGLHQSLFHSISAFNNAGFSLWSDSLSSFVGDPIINVVITGLFITGGLGFTVLVDIWDKKGFQKLSLHSKLMIVGTLSINIVALFTLFVLEYSNPATIGNLPLMDKLWGSYFQAVTPRTAGFNSLDIAEMTVPSILVLMMLMFIGAGSGSTGSGIKVTTFIVMILATLSYLRGKNETTAFDRTIKPHVILRALSIMIISILVIFVAVFILSITEKAPFLVIVFEVISAFGTVGLSMGLTGDLTSFGKCVIIIMMFIGRIGPLTLAFVFARQRKKSSIRYPAEDVFTG</sequence>
<keyword evidence="4" id="KW-0633">Potassium transport</keyword>
<feature type="transmembrane region" description="Helical" evidence="10">
    <location>
        <begin position="408"/>
        <end position="433"/>
    </location>
</feature>
<evidence type="ECO:0000313" key="12">
    <source>
        <dbReference type="Proteomes" id="UP000675284"/>
    </source>
</evidence>
<dbReference type="NCBIfam" id="TIGR00933">
    <property type="entry name" value="2a38"/>
    <property type="match status" value="1"/>
</dbReference>
<evidence type="ECO:0000256" key="4">
    <source>
        <dbReference type="ARBA" id="ARBA00022538"/>
    </source>
</evidence>
<keyword evidence="12" id="KW-1185">Reference proteome</keyword>
<evidence type="ECO:0000256" key="3">
    <source>
        <dbReference type="ARBA" id="ARBA00022475"/>
    </source>
</evidence>
<evidence type="ECO:0000256" key="6">
    <source>
        <dbReference type="ARBA" id="ARBA00022958"/>
    </source>
</evidence>
<keyword evidence="7 10" id="KW-1133">Transmembrane helix</keyword>
<comment type="subcellular location">
    <subcellularLocation>
        <location evidence="1">Cell membrane</location>
        <topology evidence="1">Multi-pass membrane protein</topology>
    </subcellularLocation>
</comment>
<evidence type="ECO:0000256" key="5">
    <source>
        <dbReference type="ARBA" id="ARBA00022692"/>
    </source>
</evidence>
<dbReference type="AlphaFoldDB" id="A0A941DS55"/>
<gene>
    <name evidence="11" type="ORF">KCX74_01465</name>
</gene>
<dbReference type="PANTHER" id="PTHR32024">
    <property type="entry name" value="TRK SYSTEM POTASSIUM UPTAKE PROTEIN TRKG-RELATED"/>
    <property type="match status" value="1"/>
</dbReference>
<evidence type="ECO:0000256" key="8">
    <source>
        <dbReference type="ARBA" id="ARBA00023065"/>
    </source>
</evidence>
<keyword evidence="6" id="KW-0630">Potassium</keyword>
<proteinExistence type="predicted"/>